<reference evidence="2" key="1">
    <citation type="journal article" date="2019" name="Plant Biotechnol. J.">
        <title>Genome sequencing of the Australian wild diploid species Gossypium australe highlights disease resistance and delayed gland morphogenesis.</title>
        <authorList>
            <person name="Cai Y."/>
            <person name="Cai X."/>
            <person name="Wang Q."/>
            <person name="Wang P."/>
            <person name="Zhang Y."/>
            <person name="Cai C."/>
            <person name="Xu Y."/>
            <person name="Wang K."/>
            <person name="Zhou Z."/>
            <person name="Wang C."/>
            <person name="Geng S."/>
            <person name="Li B."/>
            <person name="Dong Q."/>
            <person name="Hou Y."/>
            <person name="Wang H."/>
            <person name="Ai P."/>
            <person name="Liu Z."/>
            <person name="Yi F."/>
            <person name="Sun M."/>
            <person name="An G."/>
            <person name="Cheng J."/>
            <person name="Zhang Y."/>
            <person name="Shi Q."/>
            <person name="Xie Y."/>
            <person name="Shi X."/>
            <person name="Chang Y."/>
            <person name="Huang F."/>
            <person name="Chen Y."/>
            <person name="Hong S."/>
            <person name="Mi L."/>
            <person name="Sun Q."/>
            <person name="Zhang L."/>
            <person name="Zhou B."/>
            <person name="Peng R."/>
            <person name="Zhang X."/>
            <person name="Liu F."/>
        </authorList>
    </citation>
    <scope>NUCLEOTIDE SEQUENCE [LARGE SCALE GENOMIC DNA]</scope>
    <source>
        <strain evidence="2">cv. PA1801</strain>
    </source>
</reference>
<keyword evidence="2" id="KW-1185">Reference proteome</keyword>
<dbReference type="EMBL" id="SMMG02000001">
    <property type="protein sequence ID" value="KAA3487393.1"/>
    <property type="molecule type" value="Genomic_DNA"/>
</dbReference>
<comment type="caution">
    <text evidence="1">The sequence shown here is derived from an EMBL/GenBank/DDBJ whole genome shotgun (WGS) entry which is preliminary data.</text>
</comment>
<proteinExistence type="predicted"/>
<evidence type="ECO:0008006" key="3">
    <source>
        <dbReference type="Google" id="ProtNLM"/>
    </source>
</evidence>
<dbReference type="Proteomes" id="UP000325315">
    <property type="component" value="Unassembled WGS sequence"/>
</dbReference>
<dbReference type="AlphaFoldDB" id="A0A5B6X0Y5"/>
<evidence type="ECO:0000313" key="2">
    <source>
        <dbReference type="Proteomes" id="UP000325315"/>
    </source>
</evidence>
<gene>
    <name evidence="1" type="ORF">EPI10_031221</name>
</gene>
<dbReference type="OrthoDB" id="1435288at2759"/>
<dbReference type="PANTHER" id="PTHR32108">
    <property type="entry name" value="DNA-DIRECTED RNA POLYMERASE SUBUNIT ALPHA"/>
    <property type="match status" value="1"/>
</dbReference>
<protein>
    <recommendedName>
        <fullName evidence="3">Gag-pro-like protein</fullName>
    </recommendedName>
</protein>
<dbReference type="PANTHER" id="PTHR32108:SF5">
    <property type="entry name" value="DYNACTIN SUBUNIT 1-LIKE"/>
    <property type="match status" value="1"/>
</dbReference>
<evidence type="ECO:0000313" key="1">
    <source>
        <dbReference type="EMBL" id="KAA3487393.1"/>
    </source>
</evidence>
<name>A0A5B6X0Y5_9ROSI</name>
<organism evidence="1 2">
    <name type="scientific">Gossypium australe</name>
    <dbReference type="NCBI Taxonomy" id="47621"/>
    <lineage>
        <taxon>Eukaryota</taxon>
        <taxon>Viridiplantae</taxon>
        <taxon>Streptophyta</taxon>
        <taxon>Embryophyta</taxon>
        <taxon>Tracheophyta</taxon>
        <taxon>Spermatophyta</taxon>
        <taxon>Magnoliopsida</taxon>
        <taxon>eudicotyledons</taxon>
        <taxon>Gunneridae</taxon>
        <taxon>Pentapetalae</taxon>
        <taxon>rosids</taxon>
        <taxon>malvids</taxon>
        <taxon>Malvales</taxon>
        <taxon>Malvaceae</taxon>
        <taxon>Malvoideae</taxon>
        <taxon>Gossypium</taxon>
    </lineage>
</organism>
<accession>A0A5B6X0Y5</accession>
<sequence length="577" mass="65749">MKQYNYVTDMTPDRIMLQNMEKKLNESFRQYAQRWRKVDMQVQLPLLEKDTTMLFINTLKAPFITHMIGSTTKSFADIVMADEMIENAIRGGKIEAGETTRRSALRKKDNEVNNTSTYNKGYSKAIAVSQLKVVTAGQQGSTRQESGQRKNTKKLQFTSIPMTVPILSTAVTTPYPKWYDSNAQCDYHAGITGHSIENYTAFKKVVERLIKMGIVKFDDTPSTENPFPNHGDKGINAIRKDLVRRTKGDILEVKNPLIMVWKEMVRRGMILSYSLKGCKGLRNYCEFHKAEGHEIQECAEFRLLVQSFMDNKALEFYEEGLKGGNIHVTEGELTNQRVNYPRIIISRPRNTEGGAQIAPKVVIQKPVSFLYKDNKMVPWNYDCNVTTPGVENSASTSKEVQNEGFYTCSRKRYNSENVRTEPVKSKTLSVEREEDPKALINEPVKEEEAKEFLKFLKHSEYNMVEQMRKQPARILVLALLLCSEVHREALMKMLNETYVTKDIYILVSNISADNFISFSDDEIPPRGMGSTKALHITTRCKGYTLPSVLIDNGSALNVLSLSTLKRFPIDSSHMKTC</sequence>